<dbReference type="Pfam" id="PF26079">
    <property type="entry name" value="Baseplate_J_C"/>
    <property type="match status" value="1"/>
</dbReference>
<dbReference type="OrthoDB" id="9793802at2"/>
<gene>
    <name evidence="4" type="ORF">HMPREF9123_2265</name>
</gene>
<dbReference type="Proteomes" id="UP000004105">
    <property type="component" value="Unassembled WGS sequence"/>
</dbReference>
<evidence type="ECO:0000259" key="2">
    <source>
        <dbReference type="Pfam" id="PF26078"/>
    </source>
</evidence>
<feature type="domain" description="Baseplate J-like C-terminal" evidence="3">
    <location>
        <begin position="289"/>
        <end position="364"/>
    </location>
</feature>
<dbReference type="PANTHER" id="PTHR35862:SF1">
    <property type="entry name" value="FELS-2 PROPHAGE PROTEIN"/>
    <property type="match status" value="1"/>
</dbReference>
<dbReference type="InterPro" id="IPR058531">
    <property type="entry name" value="Baseplate_J_M"/>
</dbReference>
<dbReference type="Pfam" id="PF04865">
    <property type="entry name" value="Baseplate_J"/>
    <property type="match status" value="1"/>
</dbReference>
<comment type="caution">
    <text evidence="4">The sequence shown here is derived from an EMBL/GenBank/DDBJ whole genome shotgun (WGS) entry which is preliminary data.</text>
</comment>
<dbReference type="HOGENOM" id="CLU_046415_1_0_4"/>
<dbReference type="InterPro" id="IPR006949">
    <property type="entry name" value="Barrel_Baseplate_J-like"/>
</dbReference>
<dbReference type="InterPro" id="IPR014507">
    <property type="entry name" value="Baseplate_assembly_J_pred"/>
</dbReference>
<feature type="domain" description="Baseplate J-like central" evidence="2">
    <location>
        <begin position="205"/>
        <end position="282"/>
    </location>
</feature>
<keyword evidence="5" id="KW-1185">Reference proteome</keyword>
<feature type="domain" description="Baseplate protein J-like barrel" evidence="1">
    <location>
        <begin position="96"/>
        <end position="183"/>
    </location>
</feature>
<name>F2BEV8_9NEIS</name>
<dbReference type="EMBL" id="AFAY01000047">
    <property type="protein sequence ID" value="EGF09637.1"/>
    <property type="molecule type" value="Genomic_DNA"/>
</dbReference>
<dbReference type="RefSeq" id="WP_007343270.1">
    <property type="nucleotide sequence ID" value="NZ_GL878494.1"/>
</dbReference>
<accession>F2BEV8</accession>
<reference evidence="4 5" key="1">
    <citation type="submission" date="2011-02" db="EMBL/GenBank/DDBJ databases">
        <authorList>
            <person name="Muzny D."/>
            <person name="Qin X."/>
            <person name="Deng J."/>
            <person name="Jiang H."/>
            <person name="Liu Y."/>
            <person name="Qu J."/>
            <person name="Song X.-Z."/>
            <person name="Zhang L."/>
            <person name="Thornton R."/>
            <person name="Coyle M."/>
            <person name="Francisco L."/>
            <person name="Jackson L."/>
            <person name="Javaid M."/>
            <person name="Korchina V."/>
            <person name="Kovar C."/>
            <person name="Mata R."/>
            <person name="Mathew T."/>
            <person name="Ngo R."/>
            <person name="Nguyen L."/>
            <person name="Nguyen N."/>
            <person name="Okwuonu G."/>
            <person name="Ongeri F."/>
            <person name="Pham C."/>
            <person name="Simmons D."/>
            <person name="Wilczek-Boney K."/>
            <person name="Hale W."/>
            <person name="Jakkamsetti A."/>
            <person name="Pham P."/>
            <person name="Ruth R."/>
            <person name="San Lucas F."/>
            <person name="Warren J."/>
            <person name="Zhang J."/>
            <person name="Zhao Z."/>
            <person name="Zhou C."/>
            <person name="Zhu D."/>
            <person name="Lee S."/>
            <person name="Bess C."/>
            <person name="Blankenburg K."/>
            <person name="Forbes L."/>
            <person name="Fu Q."/>
            <person name="Gubbala S."/>
            <person name="Hirani K."/>
            <person name="Jayaseelan J.C."/>
            <person name="Lara F."/>
            <person name="Munidasa M."/>
            <person name="Palculict T."/>
            <person name="Patil S."/>
            <person name="Pu L.-L."/>
            <person name="Saada N."/>
            <person name="Tang L."/>
            <person name="Weissenberger G."/>
            <person name="Zhu Y."/>
            <person name="Hemphill L."/>
            <person name="Shang Y."/>
            <person name="Youmans B."/>
            <person name="Ayvaz T."/>
            <person name="Ross M."/>
            <person name="Santibanez J."/>
            <person name="Aqrawi P."/>
            <person name="Gross S."/>
            <person name="Joshi V."/>
            <person name="Fowler G."/>
            <person name="Nazareth L."/>
            <person name="Reid J."/>
            <person name="Worley K."/>
            <person name="Petrosino J."/>
            <person name="Highlander S."/>
            <person name="Gibbs R."/>
        </authorList>
    </citation>
    <scope>NUCLEOTIDE SEQUENCE [LARGE SCALE GENOMIC DNA]</scope>
    <source>
        <strain evidence="4 5">ATCC BAA-1200</strain>
    </source>
</reference>
<dbReference type="Pfam" id="PF26078">
    <property type="entry name" value="Baseplate_J_M"/>
    <property type="match status" value="1"/>
</dbReference>
<dbReference type="InterPro" id="IPR058530">
    <property type="entry name" value="Baseplate_J-like_C"/>
</dbReference>
<evidence type="ECO:0000313" key="5">
    <source>
        <dbReference type="Proteomes" id="UP000004105"/>
    </source>
</evidence>
<organism evidence="4 5">
    <name type="scientific">Neisseria bacilliformis ATCC BAA-1200</name>
    <dbReference type="NCBI Taxonomy" id="888742"/>
    <lineage>
        <taxon>Bacteria</taxon>
        <taxon>Pseudomonadati</taxon>
        <taxon>Pseudomonadota</taxon>
        <taxon>Betaproteobacteria</taxon>
        <taxon>Neisseriales</taxon>
        <taxon>Neisseriaceae</taxon>
        <taxon>Neisseria</taxon>
    </lineage>
</organism>
<evidence type="ECO:0000259" key="1">
    <source>
        <dbReference type="Pfam" id="PF04865"/>
    </source>
</evidence>
<evidence type="ECO:0000259" key="3">
    <source>
        <dbReference type="Pfam" id="PF26079"/>
    </source>
</evidence>
<dbReference type="PIRSF" id="PIRSF020481">
    <property type="entry name" value="BAP"/>
    <property type="match status" value="1"/>
</dbReference>
<dbReference type="PANTHER" id="PTHR35862">
    <property type="entry name" value="FELS-2 PROPHAGE PROTEIN"/>
    <property type="match status" value="1"/>
</dbReference>
<sequence length="377" mass="39790">MDWNQNDIKIVEDDLAAVLAETVADYERRAGKVLQPAHIERLIINTFAYRETLLRAQVNEAYRQQHPRFATGLMLDLCGDDVGTPRLSAQSALTTLRFSAQLIDGQQIPVPKGTLVAAGQVSFATTAAGMLTAQSPAVELAAECTQTGLSGNGWSAGQINTPAERLHPTIDVAAANTTASAGGAEAEDDAAYRERILLAFESFSVAGPVGAYQYWARQASAAVADVHVANALDGAGNPIGGRVAVTVLAKDGLPSAELLAKVQAALSAEDRRPLCDTVSVAAPQPVDYRLDAELTLFTGANAAEVLAAARAAWADYESRRRAKLGLDIVPLVFQTALKVAGVYNVVLHGLPLTEVKPDQWARCISADIRAAAHTAEG</sequence>
<dbReference type="AlphaFoldDB" id="F2BEV8"/>
<proteinExistence type="predicted"/>
<dbReference type="InterPro" id="IPR052726">
    <property type="entry name" value="Phage_Baseplate_Hub"/>
</dbReference>
<evidence type="ECO:0000313" key="4">
    <source>
        <dbReference type="EMBL" id="EGF09637.1"/>
    </source>
</evidence>
<protein>
    <submittedName>
        <fullName evidence="4">Phage baseplate protein</fullName>
    </submittedName>
</protein>